<dbReference type="OrthoDB" id="73401at2759"/>
<feature type="region of interest" description="Disordered" evidence="2">
    <location>
        <begin position="424"/>
        <end position="446"/>
    </location>
</feature>
<dbReference type="EMBL" id="KI913137">
    <property type="protein sequence ID" value="ETV76180.1"/>
    <property type="molecule type" value="Genomic_DNA"/>
</dbReference>
<keyword evidence="1" id="KW-0175">Coiled coil</keyword>
<organism evidence="4">
    <name type="scientific">Aphanomyces astaci</name>
    <name type="common">Crayfish plague agent</name>
    <dbReference type="NCBI Taxonomy" id="112090"/>
    <lineage>
        <taxon>Eukaryota</taxon>
        <taxon>Sar</taxon>
        <taxon>Stramenopiles</taxon>
        <taxon>Oomycota</taxon>
        <taxon>Saprolegniomycetes</taxon>
        <taxon>Saprolegniales</taxon>
        <taxon>Verrucalvaceae</taxon>
        <taxon>Aphanomyces</taxon>
    </lineage>
</organism>
<dbReference type="Pfam" id="PF21044">
    <property type="entry name" value="CIP2A_N"/>
    <property type="match status" value="1"/>
</dbReference>
<dbReference type="PANTHER" id="PTHR23161">
    <property type="entry name" value="PROTEIN CIP2A"/>
    <property type="match status" value="1"/>
</dbReference>
<dbReference type="AlphaFoldDB" id="W4G934"/>
<evidence type="ECO:0000259" key="3">
    <source>
        <dbReference type="Pfam" id="PF21044"/>
    </source>
</evidence>
<dbReference type="RefSeq" id="XP_009834305.1">
    <property type="nucleotide sequence ID" value="XM_009836003.1"/>
</dbReference>
<dbReference type="InterPro" id="IPR048701">
    <property type="entry name" value="CIP2A_N"/>
</dbReference>
<dbReference type="GeneID" id="20811693"/>
<dbReference type="InterPro" id="IPR042510">
    <property type="entry name" value="CIP2A"/>
</dbReference>
<dbReference type="STRING" id="112090.W4G934"/>
<feature type="region of interest" description="Disordered" evidence="2">
    <location>
        <begin position="954"/>
        <end position="983"/>
    </location>
</feature>
<name>W4G934_APHAT</name>
<gene>
    <name evidence="4" type="ORF">H257_09697</name>
</gene>
<dbReference type="VEuPathDB" id="FungiDB:H257_09697"/>
<evidence type="ECO:0000256" key="1">
    <source>
        <dbReference type="SAM" id="Coils"/>
    </source>
</evidence>
<proteinExistence type="predicted"/>
<evidence type="ECO:0000256" key="2">
    <source>
        <dbReference type="SAM" id="MobiDB-lite"/>
    </source>
</evidence>
<protein>
    <recommendedName>
        <fullName evidence="3">CIP2A N-terminal domain-containing protein</fullName>
    </recommendedName>
</protein>
<feature type="coiled-coil region" evidence="1">
    <location>
        <begin position="815"/>
        <end position="877"/>
    </location>
</feature>
<feature type="domain" description="CIP2A N-terminal" evidence="3">
    <location>
        <begin position="149"/>
        <end position="236"/>
    </location>
</feature>
<accession>W4G934</accession>
<dbReference type="PANTHER" id="PTHR23161:SF2">
    <property type="entry name" value="PROTEIN CIP2A"/>
    <property type="match status" value="1"/>
</dbReference>
<feature type="compositionally biased region" description="Basic and acidic residues" evidence="2">
    <location>
        <begin position="428"/>
        <end position="438"/>
    </location>
</feature>
<sequence>MMDDTSRPWRQAFQSSSMDLSRHDVLVMVQSFIEAFNDGSKQIAKNNALSELKSRCQSMQFVAHFHALPAPVFSPVLDIVSTVCVDSNDHDSLRDDLVALLFDVVGGAACVGYPTPPFAKALSTLVHSVVHAIVGISDVDLDASFALHLQTLAACLRGNVGVRLFVSELPTRKELVRTLALLLNRTDDASILIHAMSVLACLVLQEPMGRKLFQPKNVAHALTLVLSIVDNNPGTAHASSMLMTTRLDSSACWIDTTVPLHMASVNLVLDLAAQPWILSQMEIADEMHQLLHIMLPRLHMQETIPRLHVALHFLHGVASMSYRLRKAIGAKCPPLATSMAGVLHPSPVIAIAATKFFVALFADDKPLVQTLLDATSSPTAPSSSSATTSCLPDATSTKILAPLQPLLIGMFRTLHATITHVVRNSSGSHDHPNHHVTNDDDDNPMDGGSPAYEHAVWICLLLVQLGADARVVTLSVPLINLSQLVGLSQREASYHDTLPLEARAQFTPRFSLGFVTLLGTLVLHDDMDEDLLRDCHAALHHPAVALVLARGLCQTDDKAWTLRVLSFVRRLVGLSTTKVVQLHPLADALFAIHQKSHDMLQTWVDRVAQRDAAVQLASKQVERVTAELDLVKMNANDERVLSRTEHARLQKELDVQRTTHEHVLESLTVKMETQLGRVKAHCDGLHRQVMETTDALAKKKAQLQDSRVQRGQLDQDNHALQRKLLVLEMRLDELGQANVAATADVDRVTAASRQMQTELEAMSEAYAAQSGDLVAAHEANVQLKQTLNLQQDKHETLYRQLVLLAKAHQQQSDDLHRMTEERDVATRDLQEARTTLDDMHAHVEDQETRLHTHKEHMAELERAVVRYEQSVAEEQARSSTFRHDLDTLRHHHGSLQNEMAAKVAKAIDLERQLDAATTALHQRDGDVQRLKAELKKYAKIQAMIHQLSDGAAVTAQSQQSSQGGGGASQGSYHGFVPETQFSQ</sequence>
<reference evidence="4" key="1">
    <citation type="submission" date="2013-12" db="EMBL/GenBank/DDBJ databases">
        <title>The Genome Sequence of Aphanomyces astaci APO3.</title>
        <authorList>
            <consortium name="The Broad Institute Genomics Platform"/>
            <person name="Russ C."/>
            <person name="Tyler B."/>
            <person name="van West P."/>
            <person name="Dieguez-Uribeondo J."/>
            <person name="Young S.K."/>
            <person name="Zeng Q."/>
            <person name="Gargeya S."/>
            <person name="Fitzgerald M."/>
            <person name="Abouelleil A."/>
            <person name="Alvarado L."/>
            <person name="Chapman S.B."/>
            <person name="Gainer-Dewar J."/>
            <person name="Goldberg J."/>
            <person name="Griggs A."/>
            <person name="Gujja S."/>
            <person name="Hansen M."/>
            <person name="Howarth C."/>
            <person name="Imamovic A."/>
            <person name="Ireland A."/>
            <person name="Larimer J."/>
            <person name="McCowan C."/>
            <person name="Murphy C."/>
            <person name="Pearson M."/>
            <person name="Poon T.W."/>
            <person name="Priest M."/>
            <person name="Roberts A."/>
            <person name="Saif S."/>
            <person name="Shea T."/>
            <person name="Sykes S."/>
            <person name="Wortman J."/>
            <person name="Nusbaum C."/>
            <person name="Birren B."/>
        </authorList>
    </citation>
    <scope>NUCLEOTIDE SEQUENCE [LARGE SCALE GENOMIC DNA]</scope>
    <source>
        <strain evidence="4">APO3</strain>
    </source>
</reference>
<evidence type="ECO:0000313" key="4">
    <source>
        <dbReference type="EMBL" id="ETV76180.1"/>
    </source>
</evidence>